<accession>A0A1M5E7I3</accession>
<reference evidence="2" key="1">
    <citation type="submission" date="2016-11" db="EMBL/GenBank/DDBJ databases">
        <authorList>
            <person name="Varghese N."/>
            <person name="Submissions S."/>
        </authorList>
    </citation>
    <scope>NUCLEOTIDE SEQUENCE [LARGE SCALE GENOMIC DNA]</scope>
    <source>
        <strain evidence="2">DSM 21264</strain>
    </source>
</reference>
<evidence type="ECO:0000313" key="2">
    <source>
        <dbReference type="Proteomes" id="UP000184159"/>
    </source>
</evidence>
<keyword evidence="2" id="KW-1185">Reference proteome</keyword>
<dbReference type="RefSeq" id="WP_072961233.1">
    <property type="nucleotide sequence ID" value="NZ_FQUH01000016.1"/>
</dbReference>
<dbReference type="AlphaFoldDB" id="A0A1M5E7I3"/>
<dbReference type="Proteomes" id="UP000184159">
    <property type="component" value="Unassembled WGS sequence"/>
</dbReference>
<dbReference type="Gene3D" id="3.20.20.370">
    <property type="entry name" value="Glycoside hydrolase/deacetylase"/>
    <property type="match status" value="1"/>
</dbReference>
<dbReference type="InterPro" id="IPR011330">
    <property type="entry name" value="Glyco_hydro/deAcase_b/a-brl"/>
</dbReference>
<protein>
    <submittedName>
        <fullName evidence="1">Polysaccharide deacetylase</fullName>
    </submittedName>
</protein>
<gene>
    <name evidence="1" type="ORF">SAMN02745781_03084</name>
</gene>
<name>A0A1M5E7I3_VIBGA</name>
<evidence type="ECO:0000313" key="1">
    <source>
        <dbReference type="EMBL" id="SHF75213.1"/>
    </source>
</evidence>
<proteinExistence type="predicted"/>
<dbReference type="EMBL" id="FQUH01000016">
    <property type="protein sequence ID" value="SHF75213.1"/>
    <property type="molecule type" value="Genomic_DNA"/>
</dbReference>
<dbReference type="SUPFAM" id="SSF88713">
    <property type="entry name" value="Glycoside hydrolase/deacetylase"/>
    <property type="match status" value="1"/>
</dbReference>
<organism evidence="1 2">
    <name type="scientific">Vibrio gazogenes DSM 21264 = NBRC 103151</name>
    <dbReference type="NCBI Taxonomy" id="1123492"/>
    <lineage>
        <taxon>Bacteria</taxon>
        <taxon>Pseudomonadati</taxon>
        <taxon>Pseudomonadota</taxon>
        <taxon>Gammaproteobacteria</taxon>
        <taxon>Vibrionales</taxon>
        <taxon>Vibrionaceae</taxon>
        <taxon>Vibrio</taxon>
    </lineage>
</organism>
<sequence>MKLARWLLSLHHRLYGGLLMMCLAVVAVTVQASEVETTNLPTPQLLESFDSMTGWSVNRGGVFQQVCPVTEGQGAMAVLGKGEELSHAIAQKTLQTPVNSNDMGVIAFAVRKVLPRVTSNLNVRFSTAGGSYTGVNYHLNVANLNSNAPLKTYWVVFHQSEDPLLSQAVDVTKVRVSSPSRNAPYLINNEIDSLYVNAKGQPTVVIGFDDGEDTIVSTAYPYMTQHGLVGTIYVPTQQVGWVNRLTWEQISMLSDAGWAISVDGSPDDTPMTDAADIDTAVANAISAWDELKQHGLDSEAMFHLCYPGGKFFDTSVRPIQVTSMMSDGSNVVMLDNHYPIHVGMRVYGSNIPKNTYVINGGGESVASVTLSQKIPPQNLPAMFNDESGAFYLDKLPAALHKAGFKSGRITVGGDMYTRFGFGGREMTTIGQGVSYMTFNQFSPLLEQVVLRGTTIETYFHRIVPDPVEGWTPDTPNPGINVYESFFKAYIDAVAEKVQAGELVVLTKPQWYERDIDKTVPEP</sequence>
<dbReference type="GO" id="GO:0005975">
    <property type="term" value="P:carbohydrate metabolic process"/>
    <property type="evidence" value="ECO:0007669"/>
    <property type="project" value="InterPro"/>
</dbReference>